<dbReference type="SUPFAM" id="SSF81271">
    <property type="entry name" value="TGS-like"/>
    <property type="match status" value="1"/>
</dbReference>
<evidence type="ECO:0000259" key="2">
    <source>
        <dbReference type="PROSITE" id="PS51880"/>
    </source>
</evidence>
<dbReference type="Pfam" id="PF13328">
    <property type="entry name" value="HD_4"/>
    <property type="match status" value="1"/>
</dbReference>
<dbReference type="CDD" id="cd00077">
    <property type="entry name" value="HDc"/>
    <property type="match status" value="1"/>
</dbReference>
<dbReference type="SUPFAM" id="SSF81301">
    <property type="entry name" value="Nucleotidyltransferase"/>
    <property type="match status" value="1"/>
</dbReference>
<protein>
    <recommendedName>
        <fullName evidence="2">TGS domain-containing protein</fullName>
    </recommendedName>
</protein>
<dbReference type="AlphaFoldDB" id="A0A1F5Q8L7"/>
<dbReference type="Pfam" id="PF02824">
    <property type="entry name" value="TGS"/>
    <property type="match status" value="1"/>
</dbReference>
<dbReference type="GO" id="GO:0005886">
    <property type="term" value="C:plasma membrane"/>
    <property type="evidence" value="ECO:0007669"/>
    <property type="project" value="TreeGrafter"/>
</dbReference>
<dbReference type="InterPro" id="IPR012676">
    <property type="entry name" value="TGS-like"/>
</dbReference>
<dbReference type="InterPro" id="IPR007685">
    <property type="entry name" value="RelA_SpoT"/>
</dbReference>
<dbReference type="FunFam" id="3.10.20.30:FF:000002">
    <property type="entry name" value="GTP pyrophosphokinase (RelA/SpoT)"/>
    <property type="match status" value="1"/>
</dbReference>
<dbReference type="InterPro" id="IPR043519">
    <property type="entry name" value="NT_sf"/>
</dbReference>
<evidence type="ECO:0000256" key="1">
    <source>
        <dbReference type="RuleBase" id="RU003847"/>
    </source>
</evidence>
<organism evidence="3 4">
    <name type="scientific">Candidatus Doudnabacteria bacterium RIFCSPLOWO2_02_FULL_48_13</name>
    <dbReference type="NCBI Taxonomy" id="1817845"/>
    <lineage>
        <taxon>Bacteria</taxon>
        <taxon>Candidatus Doudnaibacteriota</taxon>
    </lineage>
</organism>
<name>A0A1F5Q8L7_9BACT</name>
<dbReference type="FunFam" id="1.10.3210.10:FF:000001">
    <property type="entry name" value="GTP pyrophosphokinase RelA"/>
    <property type="match status" value="1"/>
</dbReference>
<sequence>MTYREVFENFKKNYKPDQIKLFEMAYEFAARAHAGQKRKSGDDYITHSLAVADYLGSHLRMDTDTVIAGLLHDVPEDTKTSILDIRKNFGPQVAFMVEGVTKLGKIKLRNQQDENYIETLRKMFLSMAADIRVVLIKLADRRHNMLTIRFLPEEKRKRIARETLEVYAPIANRLGMGELRGELEDLSFAIAYPEESKWLAEQGKGHYEEAREYVEGAKKVIKKYLEDAGIKVEDIHGRAKHRYSLYEKLLRPKYDRDITKIYDLVALRIITKNLEDCYATLGVLHSKFRPLPGRIKDYIAFPKPNGYRSIHTTVFGPEGRVLEAQIRTAEMHYEAEYGIAAHWAYIEHGKPKWGYKIPKQLEWVTQLRDWQKDTGGSSAEFMEALKIDFFKNRIFIFTPKGEVKDLPEGATALDFAFAVHTDLGLYAMGAKVNGKMGKLADELQNGDVVEIVKSNKVNVSRDWLRIAKTSNARSKIKVHLKEKGGGWSFLPEFIRKK</sequence>
<dbReference type="InterPro" id="IPR033655">
    <property type="entry name" value="TGS_RelA/SpoT"/>
</dbReference>
<dbReference type="SMART" id="SM00471">
    <property type="entry name" value="HDc"/>
    <property type="match status" value="1"/>
</dbReference>
<feature type="domain" description="TGS" evidence="2">
    <location>
        <begin position="392"/>
        <end position="453"/>
    </location>
</feature>
<comment type="similarity">
    <text evidence="1">Belongs to the relA/spoT family.</text>
</comment>
<dbReference type="CDD" id="cd05399">
    <property type="entry name" value="NT_Rel-Spo_like"/>
    <property type="match status" value="1"/>
</dbReference>
<dbReference type="Gene3D" id="1.10.3210.10">
    <property type="entry name" value="Hypothetical protein af1432"/>
    <property type="match status" value="1"/>
</dbReference>
<evidence type="ECO:0000313" key="3">
    <source>
        <dbReference type="EMBL" id="OGE98541.1"/>
    </source>
</evidence>
<proteinExistence type="inferred from homology"/>
<dbReference type="InterPro" id="IPR012675">
    <property type="entry name" value="Beta-grasp_dom_sf"/>
</dbReference>
<dbReference type="Pfam" id="PF04607">
    <property type="entry name" value="RelA_SpoT"/>
    <property type="match status" value="1"/>
</dbReference>
<dbReference type="Proteomes" id="UP000177235">
    <property type="component" value="Unassembled WGS sequence"/>
</dbReference>
<evidence type="ECO:0000313" key="4">
    <source>
        <dbReference type="Proteomes" id="UP000177235"/>
    </source>
</evidence>
<dbReference type="InterPro" id="IPR003607">
    <property type="entry name" value="HD/PDEase_dom"/>
</dbReference>
<dbReference type="PANTHER" id="PTHR21262:SF31">
    <property type="entry name" value="GTP PYROPHOSPHOKINASE"/>
    <property type="match status" value="1"/>
</dbReference>
<dbReference type="InterPro" id="IPR004811">
    <property type="entry name" value="RelA/Spo_fam"/>
</dbReference>
<dbReference type="PANTHER" id="PTHR21262">
    <property type="entry name" value="GUANOSINE-3',5'-BIS DIPHOSPHATE 3'-PYROPHOSPHOHYDROLASE"/>
    <property type="match status" value="1"/>
</dbReference>
<dbReference type="Gene3D" id="3.30.460.10">
    <property type="entry name" value="Beta Polymerase, domain 2"/>
    <property type="match status" value="1"/>
</dbReference>
<dbReference type="Gene3D" id="3.10.20.30">
    <property type="match status" value="1"/>
</dbReference>
<dbReference type="SMART" id="SM00954">
    <property type="entry name" value="RelA_SpoT"/>
    <property type="match status" value="1"/>
</dbReference>
<accession>A0A1F5Q8L7</accession>
<dbReference type="PROSITE" id="PS51880">
    <property type="entry name" value="TGS"/>
    <property type="match status" value="1"/>
</dbReference>
<dbReference type="CDD" id="cd01668">
    <property type="entry name" value="TGS_RSH"/>
    <property type="match status" value="1"/>
</dbReference>
<dbReference type="GO" id="GO:0015969">
    <property type="term" value="P:guanosine tetraphosphate metabolic process"/>
    <property type="evidence" value="ECO:0007669"/>
    <property type="project" value="InterPro"/>
</dbReference>
<dbReference type="SUPFAM" id="SSF109604">
    <property type="entry name" value="HD-domain/PDEase-like"/>
    <property type="match status" value="1"/>
</dbReference>
<gene>
    <name evidence="3" type="ORF">A3J05_04165</name>
</gene>
<dbReference type="EMBL" id="MFFF01000030">
    <property type="protein sequence ID" value="OGE98541.1"/>
    <property type="molecule type" value="Genomic_DNA"/>
</dbReference>
<comment type="function">
    <text evidence="1">In eubacteria ppGpp (guanosine 3'-diphosphate 5'-diphosphate) is a mediator of the stringent response that coordinates a variety of cellular activities in response to changes in nutritional abundance.</text>
</comment>
<dbReference type="InterPro" id="IPR004095">
    <property type="entry name" value="TGS"/>
</dbReference>
<reference evidence="3 4" key="1">
    <citation type="journal article" date="2016" name="Nat. Commun.">
        <title>Thousands of microbial genomes shed light on interconnected biogeochemical processes in an aquifer system.</title>
        <authorList>
            <person name="Anantharaman K."/>
            <person name="Brown C.T."/>
            <person name="Hug L.A."/>
            <person name="Sharon I."/>
            <person name="Castelle C.J."/>
            <person name="Probst A.J."/>
            <person name="Thomas B.C."/>
            <person name="Singh A."/>
            <person name="Wilkins M.J."/>
            <person name="Karaoz U."/>
            <person name="Brodie E.L."/>
            <person name="Williams K.H."/>
            <person name="Hubbard S.S."/>
            <person name="Banfield J.F."/>
        </authorList>
    </citation>
    <scope>NUCLEOTIDE SEQUENCE [LARGE SCALE GENOMIC DNA]</scope>
</reference>
<dbReference type="NCBIfam" id="TIGR00691">
    <property type="entry name" value="spoT_relA"/>
    <property type="match status" value="1"/>
</dbReference>
<comment type="caution">
    <text evidence="3">The sequence shown here is derived from an EMBL/GenBank/DDBJ whole genome shotgun (WGS) entry which is preliminary data.</text>
</comment>